<name>A0ABZ2I059_9HYPH</name>
<keyword evidence="1" id="KW-0233">DNA recombination</keyword>
<evidence type="ECO:0000313" key="3">
    <source>
        <dbReference type="EMBL" id="WWT32278.1"/>
    </source>
</evidence>
<gene>
    <name evidence="3" type="ORF">V6617_14895</name>
</gene>
<dbReference type="InterPro" id="IPR046668">
    <property type="entry name" value="DUF6538"/>
</dbReference>
<evidence type="ECO:0000259" key="2">
    <source>
        <dbReference type="PROSITE" id="PS51898"/>
    </source>
</evidence>
<organism evidence="3 4">
    <name type="scientific">Pelagibacterium nitratireducens</name>
    <dbReference type="NCBI Taxonomy" id="1046114"/>
    <lineage>
        <taxon>Bacteria</taxon>
        <taxon>Pseudomonadati</taxon>
        <taxon>Pseudomonadota</taxon>
        <taxon>Alphaproteobacteria</taxon>
        <taxon>Hyphomicrobiales</taxon>
        <taxon>Devosiaceae</taxon>
        <taxon>Pelagibacterium</taxon>
    </lineage>
</organism>
<dbReference type="InterPro" id="IPR013762">
    <property type="entry name" value="Integrase-like_cat_sf"/>
</dbReference>
<dbReference type="Gene3D" id="1.10.443.10">
    <property type="entry name" value="Intergrase catalytic core"/>
    <property type="match status" value="1"/>
</dbReference>
<accession>A0ABZ2I059</accession>
<proteinExistence type="predicted"/>
<evidence type="ECO:0000313" key="4">
    <source>
        <dbReference type="Proteomes" id="UP001369958"/>
    </source>
</evidence>
<dbReference type="Pfam" id="PF00589">
    <property type="entry name" value="Phage_integrase"/>
    <property type="match status" value="1"/>
</dbReference>
<evidence type="ECO:0000256" key="1">
    <source>
        <dbReference type="ARBA" id="ARBA00023172"/>
    </source>
</evidence>
<dbReference type="EMBL" id="CP146275">
    <property type="protein sequence ID" value="WWT32278.1"/>
    <property type="molecule type" value="Genomic_DNA"/>
</dbReference>
<keyword evidence="4" id="KW-1185">Reference proteome</keyword>
<dbReference type="PROSITE" id="PS51898">
    <property type="entry name" value="TYR_RECOMBINASE"/>
    <property type="match status" value="1"/>
</dbReference>
<reference evidence="3 4" key="1">
    <citation type="submission" date="2024-02" db="EMBL/GenBank/DDBJ databases">
        <title>Complete genome sequence of Pelagibacterium nitratireducens ZH15.</title>
        <authorList>
            <person name="Zhao L.H."/>
        </authorList>
    </citation>
    <scope>NUCLEOTIDE SEQUENCE [LARGE SCALE GENOMIC DNA]</scope>
    <source>
        <strain evidence="3 4">ZH15</strain>
    </source>
</reference>
<dbReference type="Pfam" id="PF20172">
    <property type="entry name" value="DUF6538"/>
    <property type="match status" value="1"/>
</dbReference>
<feature type="domain" description="Tyr recombinase" evidence="2">
    <location>
        <begin position="262"/>
        <end position="440"/>
    </location>
</feature>
<protein>
    <submittedName>
        <fullName evidence="3">Tyrosine-type recombinase/integrase</fullName>
    </submittedName>
</protein>
<sequence length="456" mass="51756">MPRGSQLDRFLQRRGDRWQYVRRVPAMVAEQDERAPVIRSSLKTHDLAVARVMRDALEKADNDLWASFLCDEEESAALKRHKAAVRRAAALGFAYRPAGELEAKASWQELAERMEAILDTRTSHAVETAVLGGEPTPSVTLTQALKVYINDIAASQLVTKSPQQRRKWRVIPERAVRNFVEIVGDKPISHITRDDAHKFYRYWLARIAPADKGKKPTHTASSGNRQIGELRKIYREYHAFMGAENKLNPFAGLSFEERKKAKRPPFPTAWIRDKILKADALKGLNEEARAILLVTIETGARPSETCNLDASNIHLDGPVPYISFVERDDPEAPRELKTAASIREIPLVGAALLAFQMYPSGFPRYREKEEAACAAINKYLRENGLVPTSKHTLYSIRHSFEDRMKEAGIDGEMREIFFGHRRSRQEYGSGGALEWRRSLLERMVLPFEPSILSRSI</sequence>
<dbReference type="SUPFAM" id="SSF56349">
    <property type="entry name" value="DNA breaking-rejoining enzymes"/>
    <property type="match status" value="1"/>
</dbReference>
<dbReference type="InterPro" id="IPR002104">
    <property type="entry name" value="Integrase_catalytic"/>
</dbReference>
<dbReference type="RefSeq" id="WP_240549624.1">
    <property type="nucleotide sequence ID" value="NZ_CP146275.1"/>
</dbReference>
<dbReference type="Proteomes" id="UP001369958">
    <property type="component" value="Chromosome"/>
</dbReference>
<dbReference type="InterPro" id="IPR011010">
    <property type="entry name" value="DNA_brk_join_enz"/>
</dbReference>